<sequence>MLENTPRGIQILCPDSRTGSDAFDFDDCFRCDFSPSHYCIELESNESNVDLLGNWRPYQGLSSAEQADKERWTDPEGDPELYPDLFCLELRQRILFI</sequence>
<name>F2PZ46_TRIEC</name>
<reference evidence="2" key="1">
    <citation type="journal article" date="2012" name="MBio">
        <title>Comparative genome analysis of Trichophyton rubrum and related dermatophytes reveals candidate genes involved in infection.</title>
        <authorList>
            <person name="Martinez D.A."/>
            <person name="Oliver B.G."/>
            <person name="Graeser Y."/>
            <person name="Goldberg J.M."/>
            <person name="Li W."/>
            <person name="Martinez-Rossi N.M."/>
            <person name="Monod M."/>
            <person name="Shelest E."/>
            <person name="Barton R.C."/>
            <person name="Birch E."/>
            <person name="Brakhage A.A."/>
            <person name="Chen Z."/>
            <person name="Gurr S.J."/>
            <person name="Heiman D."/>
            <person name="Heitman J."/>
            <person name="Kosti I."/>
            <person name="Rossi A."/>
            <person name="Saif S."/>
            <person name="Samalova M."/>
            <person name="Saunders C.W."/>
            <person name="Shea T."/>
            <person name="Summerbell R.C."/>
            <person name="Xu J."/>
            <person name="Young S."/>
            <person name="Zeng Q."/>
            <person name="Birren B.W."/>
            <person name="Cuomo C.A."/>
            <person name="White T.C."/>
        </authorList>
    </citation>
    <scope>NUCLEOTIDE SEQUENCE [LARGE SCALE GENOMIC DNA]</scope>
    <source>
        <strain evidence="2">ATCC MYA-4606 / CBS 127.97</strain>
    </source>
</reference>
<dbReference type="VEuPathDB" id="FungiDB:TEQG_08750"/>
<evidence type="ECO:0000313" key="2">
    <source>
        <dbReference type="Proteomes" id="UP000009169"/>
    </source>
</evidence>
<dbReference type="AlphaFoldDB" id="F2PZ46"/>
<dbReference type="HOGENOM" id="CLU_2348182_0_0_1"/>
<proteinExistence type="predicted"/>
<accession>F2PZ46</accession>
<organism evidence="1 2">
    <name type="scientific">Trichophyton equinum (strain ATCC MYA-4606 / CBS 127.97)</name>
    <name type="common">Horse ringworm fungus</name>
    <dbReference type="NCBI Taxonomy" id="559882"/>
    <lineage>
        <taxon>Eukaryota</taxon>
        <taxon>Fungi</taxon>
        <taxon>Dikarya</taxon>
        <taxon>Ascomycota</taxon>
        <taxon>Pezizomycotina</taxon>
        <taxon>Eurotiomycetes</taxon>
        <taxon>Eurotiomycetidae</taxon>
        <taxon>Onygenales</taxon>
        <taxon>Arthrodermataceae</taxon>
        <taxon>Trichophyton</taxon>
    </lineage>
</organism>
<protein>
    <submittedName>
        <fullName evidence="1">Uncharacterized protein</fullName>
    </submittedName>
</protein>
<gene>
    <name evidence="1" type="ORF">TEQG_08750</name>
</gene>
<evidence type="ECO:0000313" key="1">
    <source>
        <dbReference type="EMBL" id="EGE07164.1"/>
    </source>
</evidence>
<dbReference type="EMBL" id="DS995756">
    <property type="protein sequence ID" value="EGE07164.1"/>
    <property type="molecule type" value="Genomic_DNA"/>
</dbReference>
<keyword evidence="2" id="KW-1185">Reference proteome</keyword>
<dbReference type="Proteomes" id="UP000009169">
    <property type="component" value="Unassembled WGS sequence"/>
</dbReference>